<protein>
    <submittedName>
        <fullName evidence="2">Uncharacterized protein</fullName>
    </submittedName>
</protein>
<reference evidence="2" key="1">
    <citation type="submission" date="2023-03" db="EMBL/GenBank/DDBJ databases">
        <title>Complete genome of Cladonia borealis.</title>
        <authorList>
            <person name="Park H."/>
        </authorList>
    </citation>
    <scope>NUCLEOTIDE SEQUENCE</scope>
    <source>
        <strain evidence="2">ANT050790</strain>
    </source>
</reference>
<dbReference type="Proteomes" id="UP001166286">
    <property type="component" value="Unassembled WGS sequence"/>
</dbReference>
<evidence type="ECO:0000313" key="2">
    <source>
        <dbReference type="EMBL" id="KAK0507075.1"/>
    </source>
</evidence>
<feature type="signal peptide" evidence="1">
    <location>
        <begin position="1"/>
        <end position="19"/>
    </location>
</feature>
<keyword evidence="1" id="KW-0732">Signal</keyword>
<dbReference type="EMBL" id="JAFEKC020000025">
    <property type="protein sequence ID" value="KAK0507075.1"/>
    <property type="molecule type" value="Genomic_DNA"/>
</dbReference>
<dbReference type="AlphaFoldDB" id="A0AA39V5X7"/>
<name>A0AA39V5X7_9LECA</name>
<keyword evidence="3" id="KW-1185">Reference proteome</keyword>
<gene>
    <name evidence="2" type="ORF">JMJ35_010533</name>
</gene>
<feature type="chain" id="PRO_5041238732" evidence="1">
    <location>
        <begin position="20"/>
        <end position="224"/>
    </location>
</feature>
<organism evidence="2 3">
    <name type="scientific">Cladonia borealis</name>
    <dbReference type="NCBI Taxonomy" id="184061"/>
    <lineage>
        <taxon>Eukaryota</taxon>
        <taxon>Fungi</taxon>
        <taxon>Dikarya</taxon>
        <taxon>Ascomycota</taxon>
        <taxon>Pezizomycotina</taxon>
        <taxon>Lecanoromycetes</taxon>
        <taxon>OSLEUM clade</taxon>
        <taxon>Lecanoromycetidae</taxon>
        <taxon>Lecanorales</taxon>
        <taxon>Lecanorineae</taxon>
        <taxon>Cladoniaceae</taxon>
        <taxon>Cladonia</taxon>
    </lineage>
</organism>
<comment type="caution">
    <text evidence="2">The sequence shown here is derived from an EMBL/GenBank/DDBJ whole genome shotgun (WGS) entry which is preliminary data.</text>
</comment>
<evidence type="ECO:0000313" key="3">
    <source>
        <dbReference type="Proteomes" id="UP001166286"/>
    </source>
</evidence>
<accession>A0AA39V5X7</accession>
<evidence type="ECO:0000256" key="1">
    <source>
        <dbReference type="SAM" id="SignalP"/>
    </source>
</evidence>
<proteinExistence type="predicted"/>
<sequence>MWSLLCPIFLLFATPAVLANIICNGVIYGHPNHGDCLRAISTIPYSDDYARFFIENPLLVTPLNVNWPVFVDPRPRMAQTPSIQLPKFWAYGSCNIALTTYFVHPTTPLTSWSIVYLTGVQALNICQESSQGGWATVGGLGGVPVLSLFFWANGAAFQDIVNIYMSAGFPKAIDPSMSLALVNGSAGPDNSSSNASYSAYPPNPDGLNNTLIRLSDAAAPVDSS</sequence>